<dbReference type="AlphaFoldDB" id="A0AAN9A7P8"/>
<keyword evidence="4 5" id="KW-0472">Membrane</keyword>
<dbReference type="GO" id="GO:0005886">
    <property type="term" value="C:plasma membrane"/>
    <property type="evidence" value="ECO:0007669"/>
    <property type="project" value="TreeGrafter"/>
</dbReference>
<keyword evidence="3 5" id="KW-1133">Transmembrane helix</keyword>
<dbReference type="GO" id="GO:0043069">
    <property type="term" value="P:negative regulation of programmed cell death"/>
    <property type="evidence" value="ECO:0007669"/>
    <property type="project" value="TreeGrafter"/>
</dbReference>
<proteinExistence type="predicted"/>
<dbReference type="Proteomes" id="UP001381693">
    <property type="component" value="Unassembled WGS sequence"/>
</dbReference>
<evidence type="ECO:0000256" key="4">
    <source>
        <dbReference type="ARBA" id="ARBA00023136"/>
    </source>
</evidence>
<evidence type="ECO:0000256" key="5">
    <source>
        <dbReference type="SAM" id="Phobius"/>
    </source>
</evidence>
<dbReference type="EMBL" id="JAXCGZ010011331">
    <property type="protein sequence ID" value="KAK7075295.1"/>
    <property type="molecule type" value="Genomic_DNA"/>
</dbReference>
<dbReference type="InterPro" id="IPR042502">
    <property type="entry name" value="TM7SF3"/>
</dbReference>
<keyword evidence="2 5" id="KW-0812">Transmembrane</keyword>
<feature type="transmembrane region" description="Helical" evidence="5">
    <location>
        <begin position="176"/>
        <end position="196"/>
    </location>
</feature>
<dbReference type="Pfam" id="PF13886">
    <property type="entry name" value="TM7S3_TM198"/>
    <property type="match status" value="1"/>
</dbReference>
<feature type="transmembrane region" description="Helical" evidence="5">
    <location>
        <begin position="308"/>
        <end position="327"/>
    </location>
</feature>
<feature type="transmembrane region" description="Helical" evidence="5">
    <location>
        <begin position="234"/>
        <end position="255"/>
    </location>
</feature>
<evidence type="ECO:0000259" key="6">
    <source>
        <dbReference type="Pfam" id="PF13886"/>
    </source>
</evidence>
<comment type="caution">
    <text evidence="7">The sequence shown here is derived from an EMBL/GenBank/DDBJ whole genome shotgun (WGS) entry which is preliminary data.</text>
</comment>
<evidence type="ECO:0000256" key="2">
    <source>
        <dbReference type="ARBA" id="ARBA00022692"/>
    </source>
</evidence>
<organism evidence="7 8">
    <name type="scientific">Halocaridina rubra</name>
    <name type="common">Hawaiian red shrimp</name>
    <dbReference type="NCBI Taxonomy" id="373956"/>
    <lineage>
        <taxon>Eukaryota</taxon>
        <taxon>Metazoa</taxon>
        <taxon>Ecdysozoa</taxon>
        <taxon>Arthropoda</taxon>
        <taxon>Crustacea</taxon>
        <taxon>Multicrustacea</taxon>
        <taxon>Malacostraca</taxon>
        <taxon>Eumalacostraca</taxon>
        <taxon>Eucarida</taxon>
        <taxon>Decapoda</taxon>
        <taxon>Pleocyemata</taxon>
        <taxon>Caridea</taxon>
        <taxon>Atyoidea</taxon>
        <taxon>Atyidae</taxon>
        <taxon>Halocaridina</taxon>
    </lineage>
</organism>
<evidence type="ECO:0000313" key="8">
    <source>
        <dbReference type="Proteomes" id="UP001381693"/>
    </source>
</evidence>
<feature type="transmembrane region" description="Helical" evidence="5">
    <location>
        <begin position="203"/>
        <end position="228"/>
    </location>
</feature>
<evidence type="ECO:0000256" key="3">
    <source>
        <dbReference type="ARBA" id="ARBA00022989"/>
    </source>
</evidence>
<protein>
    <recommendedName>
        <fullName evidence="6">TM7S3/TM198-like domain-containing protein</fullName>
    </recommendedName>
</protein>
<dbReference type="PANTHER" id="PTHR15937">
    <property type="entry name" value="TRANSMEMBRANE 7 SUPERFAMILY MEMBER 3"/>
    <property type="match status" value="1"/>
</dbReference>
<name>A0AAN9A7P8_HALRR</name>
<feature type="transmembrane region" description="Helical" evidence="5">
    <location>
        <begin position="267"/>
        <end position="288"/>
    </location>
</feature>
<gene>
    <name evidence="7" type="ORF">SK128_000886</name>
</gene>
<comment type="subcellular location">
    <subcellularLocation>
        <location evidence="1">Membrane</location>
        <topology evidence="1">Multi-pass membrane protein</topology>
    </subcellularLocation>
</comment>
<dbReference type="PANTHER" id="PTHR15937:SF3">
    <property type="entry name" value="TRANSMEMBRANE 7 SUPERFAMILY MEMBER 3"/>
    <property type="match status" value="1"/>
</dbReference>
<keyword evidence="8" id="KW-1185">Reference proteome</keyword>
<feature type="domain" description="TM7S3/TM198-like" evidence="6">
    <location>
        <begin position="181"/>
        <end position="333"/>
    </location>
</feature>
<accession>A0AAN9A7P8</accession>
<dbReference type="InterPro" id="IPR025256">
    <property type="entry name" value="TM7S3/TM198-like_dom"/>
</dbReference>
<evidence type="ECO:0000313" key="7">
    <source>
        <dbReference type="EMBL" id="KAK7075295.1"/>
    </source>
</evidence>
<sequence>MQPLIEREIDSRWTLLQSLRIWHDGKCTQNVNYKFCHKGNHNDIFCYNNSRERSQNVTGSDTAASVDVISGLDLMIGYDFCEDFIGGLVKHDNINMFQIPGGYIPFGKIPPRFFDNSKSPCQTDVFICRLTAKDSPINVMDIAEENDEPIHKLWELESIGTDPAAPAIEDESNISILGWGALIEALAGGISWLMLWHKLHRHFFSALLIIMLNVIFVGMVVTYFLKYAVNPNTYLAAFVVFPVCFDIAIIAYFVAYIKRVHIFSCSLLSLYAFVVPFAFYFGSSWTYMAINFIGLITANRYPDTLEYPPFQVCDIVLLFLWLALFTSRMVYQLHQERSGQPFHPPSRASWMATMKVVNFIFYNIFSCLPMDPDHGGVGIEDHPT</sequence>
<evidence type="ECO:0000256" key="1">
    <source>
        <dbReference type="ARBA" id="ARBA00004141"/>
    </source>
</evidence>
<reference evidence="7 8" key="1">
    <citation type="submission" date="2023-11" db="EMBL/GenBank/DDBJ databases">
        <title>Halocaridina rubra genome assembly.</title>
        <authorList>
            <person name="Smith C."/>
        </authorList>
    </citation>
    <scope>NUCLEOTIDE SEQUENCE [LARGE SCALE GENOMIC DNA]</scope>
    <source>
        <strain evidence="7">EP-1</strain>
        <tissue evidence="7">Whole</tissue>
    </source>
</reference>